<accession>A0A2P5ABN6</accession>
<evidence type="ECO:0000313" key="2">
    <source>
        <dbReference type="EMBL" id="PON33924.1"/>
    </source>
</evidence>
<feature type="transmembrane region" description="Helical" evidence="1">
    <location>
        <begin position="46"/>
        <end position="65"/>
    </location>
</feature>
<proteinExistence type="predicted"/>
<gene>
    <name evidence="2" type="ORF">PanWU01x14_348580</name>
</gene>
<evidence type="ECO:0000256" key="1">
    <source>
        <dbReference type="SAM" id="Phobius"/>
    </source>
</evidence>
<comment type="caution">
    <text evidence="2">The sequence shown here is derived from an EMBL/GenBank/DDBJ whole genome shotgun (WGS) entry which is preliminary data.</text>
</comment>
<protein>
    <submittedName>
        <fullName evidence="2">Uncharacterized protein</fullName>
    </submittedName>
</protein>
<sequence>MHVLVYEIITSKCSTMPILFTQCTQSCGAHYTNTGARRRCRLATDLYFVMVSVRFDCILVIFIPWNTTMSHYIRRLSSNTTCHEGHAQDK</sequence>
<organism evidence="2 3">
    <name type="scientific">Parasponia andersonii</name>
    <name type="common">Sponia andersonii</name>
    <dbReference type="NCBI Taxonomy" id="3476"/>
    <lineage>
        <taxon>Eukaryota</taxon>
        <taxon>Viridiplantae</taxon>
        <taxon>Streptophyta</taxon>
        <taxon>Embryophyta</taxon>
        <taxon>Tracheophyta</taxon>
        <taxon>Spermatophyta</taxon>
        <taxon>Magnoliopsida</taxon>
        <taxon>eudicotyledons</taxon>
        <taxon>Gunneridae</taxon>
        <taxon>Pentapetalae</taxon>
        <taxon>rosids</taxon>
        <taxon>fabids</taxon>
        <taxon>Rosales</taxon>
        <taxon>Cannabaceae</taxon>
        <taxon>Parasponia</taxon>
    </lineage>
</organism>
<name>A0A2P5ABN6_PARAD</name>
<keyword evidence="3" id="KW-1185">Reference proteome</keyword>
<dbReference type="Proteomes" id="UP000237105">
    <property type="component" value="Unassembled WGS sequence"/>
</dbReference>
<keyword evidence="1" id="KW-0812">Transmembrane</keyword>
<dbReference type="EMBL" id="JXTB01000692">
    <property type="protein sequence ID" value="PON33924.1"/>
    <property type="molecule type" value="Genomic_DNA"/>
</dbReference>
<dbReference type="AlphaFoldDB" id="A0A2P5ABN6"/>
<reference evidence="3" key="1">
    <citation type="submission" date="2016-06" db="EMBL/GenBank/DDBJ databases">
        <title>Parallel loss of symbiosis genes in relatives of nitrogen-fixing non-legume Parasponia.</title>
        <authorList>
            <person name="Van Velzen R."/>
            <person name="Holmer R."/>
            <person name="Bu F."/>
            <person name="Rutten L."/>
            <person name="Van Zeijl A."/>
            <person name="Liu W."/>
            <person name="Santuari L."/>
            <person name="Cao Q."/>
            <person name="Sharma T."/>
            <person name="Shen D."/>
            <person name="Roswanjaya Y."/>
            <person name="Wardhani T."/>
            <person name="Kalhor M.S."/>
            <person name="Jansen J."/>
            <person name="Van den Hoogen J."/>
            <person name="Gungor B."/>
            <person name="Hartog M."/>
            <person name="Hontelez J."/>
            <person name="Verver J."/>
            <person name="Yang W.-C."/>
            <person name="Schijlen E."/>
            <person name="Repin R."/>
            <person name="Schilthuizen M."/>
            <person name="Schranz E."/>
            <person name="Heidstra R."/>
            <person name="Miyata K."/>
            <person name="Fedorova E."/>
            <person name="Kohlen W."/>
            <person name="Bisseling T."/>
            <person name="Smit S."/>
            <person name="Geurts R."/>
        </authorList>
    </citation>
    <scope>NUCLEOTIDE SEQUENCE [LARGE SCALE GENOMIC DNA]</scope>
    <source>
        <strain evidence="3">cv. WU1-14</strain>
    </source>
</reference>
<keyword evidence="1" id="KW-1133">Transmembrane helix</keyword>
<evidence type="ECO:0000313" key="3">
    <source>
        <dbReference type="Proteomes" id="UP000237105"/>
    </source>
</evidence>
<keyword evidence="1" id="KW-0472">Membrane</keyword>